<protein>
    <submittedName>
        <fullName evidence="1">Uncharacterized protein</fullName>
    </submittedName>
</protein>
<proteinExistence type="predicted"/>
<gene>
    <name evidence="1" type="ORF">BW47_02900</name>
</gene>
<dbReference type="RefSeq" id="WP_012056772.1">
    <property type="nucleotide sequence ID" value="NZ_CP007389.1"/>
</dbReference>
<organism evidence="1 2">
    <name type="scientific">Thermosipho melanesiensis</name>
    <dbReference type="NCBI Taxonomy" id="46541"/>
    <lineage>
        <taxon>Bacteria</taxon>
        <taxon>Thermotogati</taxon>
        <taxon>Thermotogota</taxon>
        <taxon>Thermotogae</taxon>
        <taxon>Thermotogales</taxon>
        <taxon>Fervidobacteriaceae</taxon>
        <taxon>Thermosipho</taxon>
    </lineage>
</organism>
<evidence type="ECO:0000313" key="2">
    <source>
        <dbReference type="Proteomes" id="UP000185490"/>
    </source>
</evidence>
<dbReference type="Proteomes" id="UP000185490">
    <property type="component" value="Chromosome"/>
</dbReference>
<accession>A0ABN4V259</accession>
<sequence>MKRFIILFLFFSATFFGNFLILYPSHGILVKKIEDGFILPENWEIKNIDTTYHIEDFVVDEMLKYVPNISGEFVYKDNLLISKDGKYYKILDGHFFEVTQIPKLVKKIFIDSPEATATFLINGGFEFSYILKESELYQFLNIFADIDNAFVLVVSEPRNTYRTFSAKLEEKNIEGKKIYQLGQLEGLKNKKHVLLDKINIVRSNYNLIEIGDSSVDWQPTNRLVYIKTPKQIPSGKVSVWEKIFNKFLPLDEIFLPDIDSEAEISLGKSWENWYKWEIKMSLNLGNRKKVIGNLYLKGNGNYRIKIYGKNIDMKTSAKIIKKLEDYVILSVSGPQTVSIEYEKDKK</sequence>
<reference evidence="1 2" key="1">
    <citation type="submission" date="2014-02" db="EMBL/GenBank/DDBJ databases">
        <title>Diversity of Thermotogales isolates from hydrothermal vents.</title>
        <authorList>
            <person name="Haverkamp T.H.A."/>
            <person name="Lossouarn J."/>
            <person name="Geslin C."/>
            <person name="Nesbo C.L."/>
        </authorList>
    </citation>
    <scope>NUCLEOTIDE SEQUENCE [LARGE SCALE GENOMIC DNA]</scope>
    <source>
        <strain evidence="1 2">431</strain>
    </source>
</reference>
<evidence type="ECO:0000313" key="1">
    <source>
        <dbReference type="EMBL" id="APT73571.1"/>
    </source>
</evidence>
<keyword evidence="2" id="KW-1185">Reference proteome</keyword>
<dbReference type="EMBL" id="CP007389">
    <property type="protein sequence ID" value="APT73571.1"/>
    <property type="molecule type" value="Genomic_DNA"/>
</dbReference>
<name>A0ABN4V259_9BACT</name>